<dbReference type="OrthoDB" id="5348404at2759"/>
<comment type="subcellular location">
    <subcellularLocation>
        <location evidence="1">Membrane</location>
        <topology evidence="1">Multi-pass membrane protein</topology>
    </subcellularLocation>
</comment>
<organism evidence="6 7">
    <name type="scientific">Piptocephalis cylindrospora</name>
    <dbReference type="NCBI Taxonomy" id="1907219"/>
    <lineage>
        <taxon>Eukaryota</taxon>
        <taxon>Fungi</taxon>
        <taxon>Fungi incertae sedis</taxon>
        <taxon>Zoopagomycota</taxon>
        <taxon>Zoopagomycotina</taxon>
        <taxon>Zoopagomycetes</taxon>
        <taxon>Zoopagales</taxon>
        <taxon>Piptocephalidaceae</taxon>
        <taxon>Piptocephalis</taxon>
    </lineage>
</organism>
<dbReference type="AlphaFoldDB" id="A0A4P9XZZ4"/>
<evidence type="ECO:0000313" key="6">
    <source>
        <dbReference type="EMBL" id="RKP11954.1"/>
    </source>
</evidence>
<evidence type="ECO:0000256" key="3">
    <source>
        <dbReference type="ARBA" id="ARBA00022989"/>
    </source>
</evidence>
<dbReference type="Proteomes" id="UP000267251">
    <property type="component" value="Unassembled WGS sequence"/>
</dbReference>
<dbReference type="EMBL" id="KZ988557">
    <property type="protein sequence ID" value="RKP11954.1"/>
    <property type="molecule type" value="Genomic_DNA"/>
</dbReference>
<evidence type="ECO:0000256" key="5">
    <source>
        <dbReference type="SAM" id="MobiDB-lite"/>
    </source>
</evidence>
<evidence type="ECO:0000256" key="2">
    <source>
        <dbReference type="ARBA" id="ARBA00022692"/>
    </source>
</evidence>
<gene>
    <name evidence="6" type="ORF">BJ684DRAFT_17511</name>
</gene>
<keyword evidence="2" id="KW-0812">Transmembrane</keyword>
<evidence type="ECO:0000256" key="4">
    <source>
        <dbReference type="ARBA" id="ARBA00023136"/>
    </source>
</evidence>
<reference evidence="7" key="1">
    <citation type="journal article" date="2018" name="Nat. Microbiol.">
        <title>Leveraging single-cell genomics to expand the fungal tree of life.</title>
        <authorList>
            <person name="Ahrendt S.R."/>
            <person name="Quandt C.A."/>
            <person name="Ciobanu D."/>
            <person name="Clum A."/>
            <person name="Salamov A."/>
            <person name="Andreopoulos B."/>
            <person name="Cheng J.F."/>
            <person name="Woyke T."/>
            <person name="Pelin A."/>
            <person name="Henrissat B."/>
            <person name="Reynolds N.K."/>
            <person name="Benny G.L."/>
            <person name="Smith M.E."/>
            <person name="James T.Y."/>
            <person name="Grigoriev I.V."/>
        </authorList>
    </citation>
    <scope>NUCLEOTIDE SEQUENCE [LARGE SCALE GENOMIC DNA]</scope>
</reference>
<evidence type="ECO:0000313" key="7">
    <source>
        <dbReference type="Proteomes" id="UP000267251"/>
    </source>
</evidence>
<evidence type="ECO:0008006" key="8">
    <source>
        <dbReference type="Google" id="ProtNLM"/>
    </source>
</evidence>
<keyword evidence="4" id="KW-0472">Membrane</keyword>
<feature type="region of interest" description="Disordered" evidence="5">
    <location>
        <begin position="108"/>
        <end position="213"/>
    </location>
</feature>
<feature type="non-terminal residue" evidence="6">
    <location>
        <position position="1"/>
    </location>
</feature>
<keyword evidence="7" id="KW-1185">Reference proteome</keyword>
<evidence type="ECO:0000256" key="1">
    <source>
        <dbReference type="ARBA" id="ARBA00004141"/>
    </source>
</evidence>
<proteinExistence type="predicted"/>
<dbReference type="GO" id="GO:0016020">
    <property type="term" value="C:membrane"/>
    <property type="evidence" value="ECO:0007669"/>
    <property type="project" value="UniProtKB-SubCell"/>
</dbReference>
<accession>A0A4P9XZZ4</accession>
<name>A0A4P9XZZ4_9FUNG</name>
<sequence length="213" mass="23493">ILLGILGHYGVIEATTYWTTANISTGLQAILVCFEMIIFALLHIRAFPYAPYMPGGQEAGDRKAPKRWWKGISKALNPWDLVREIYRGIHYMITVILLRRPSPYTDTGAVKENSIGAGHGNDGDDEDETRAHGMDLQRAVTGVSSHHLPRTSLEMESSTFHGDGWSEPGAVSKANAAQEGAGEKSIQVQPEARPPMQGSSEKYDEDVEVMREK</sequence>
<keyword evidence="3" id="KW-1133">Transmembrane helix</keyword>
<protein>
    <recommendedName>
        <fullName evidence="8">Organic solute transporter Ostalpha-domain-containing protein</fullName>
    </recommendedName>
</protein>
<dbReference type="Pfam" id="PF03619">
    <property type="entry name" value="Solute_trans_a"/>
    <property type="match status" value="1"/>
</dbReference>
<dbReference type="InterPro" id="IPR005178">
    <property type="entry name" value="Ostalpha/TMEM184C"/>
</dbReference>